<dbReference type="GO" id="GO:0003677">
    <property type="term" value="F:DNA binding"/>
    <property type="evidence" value="ECO:0007669"/>
    <property type="project" value="UniProtKB-KW"/>
</dbReference>
<reference evidence="3" key="1">
    <citation type="submission" date="2018-06" db="EMBL/GenBank/DDBJ databases">
        <authorList>
            <person name="Zhirakovskaya E."/>
        </authorList>
    </citation>
    <scope>NUCLEOTIDE SEQUENCE</scope>
</reference>
<dbReference type="Gene3D" id="2.60.120.10">
    <property type="entry name" value="Jelly Rolls"/>
    <property type="match status" value="1"/>
</dbReference>
<evidence type="ECO:0000256" key="1">
    <source>
        <dbReference type="ARBA" id="ARBA00023125"/>
    </source>
</evidence>
<dbReference type="CDD" id="cd00093">
    <property type="entry name" value="HTH_XRE"/>
    <property type="match status" value="1"/>
</dbReference>
<evidence type="ECO:0000259" key="2">
    <source>
        <dbReference type="PROSITE" id="PS50943"/>
    </source>
</evidence>
<dbReference type="InterPro" id="IPR010982">
    <property type="entry name" value="Lambda_DNA-bd_dom_sf"/>
</dbReference>
<protein>
    <submittedName>
        <fullName evidence="3">Transcriptional regulator SCO1200, Xre-family with cupin domain</fullName>
    </submittedName>
</protein>
<dbReference type="InterPro" id="IPR001387">
    <property type="entry name" value="Cro/C1-type_HTH"/>
</dbReference>
<dbReference type="InterPro" id="IPR011051">
    <property type="entry name" value="RmlC_Cupin_sf"/>
</dbReference>
<dbReference type="PANTHER" id="PTHR46797:SF1">
    <property type="entry name" value="METHYLPHOSPHONATE SYNTHASE"/>
    <property type="match status" value="1"/>
</dbReference>
<dbReference type="GO" id="GO:0005829">
    <property type="term" value="C:cytosol"/>
    <property type="evidence" value="ECO:0007669"/>
    <property type="project" value="TreeGrafter"/>
</dbReference>
<dbReference type="SUPFAM" id="SSF51182">
    <property type="entry name" value="RmlC-like cupins"/>
    <property type="match status" value="1"/>
</dbReference>
<dbReference type="InterPro" id="IPR013096">
    <property type="entry name" value="Cupin_2"/>
</dbReference>
<gene>
    <name evidence="3" type="ORF">MNBD_ACTINO02-1568</name>
</gene>
<dbReference type="PANTHER" id="PTHR46797">
    <property type="entry name" value="HTH-TYPE TRANSCRIPTIONAL REGULATOR"/>
    <property type="match status" value="1"/>
</dbReference>
<dbReference type="AlphaFoldDB" id="A0A3B0S897"/>
<dbReference type="Pfam" id="PF13560">
    <property type="entry name" value="HTH_31"/>
    <property type="match status" value="1"/>
</dbReference>
<proteinExistence type="predicted"/>
<dbReference type="InterPro" id="IPR014710">
    <property type="entry name" value="RmlC-like_jellyroll"/>
</dbReference>
<dbReference type="CDD" id="cd02209">
    <property type="entry name" value="cupin_XRE_C"/>
    <property type="match status" value="1"/>
</dbReference>
<accession>A0A3B0S897</accession>
<dbReference type="EMBL" id="UOEK01000231">
    <property type="protein sequence ID" value="VAW02381.1"/>
    <property type="molecule type" value="Genomic_DNA"/>
</dbReference>
<dbReference type="Pfam" id="PF07883">
    <property type="entry name" value="Cupin_2"/>
    <property type="match status" value="1"/>
</dbReference>
<dbReference type="SUPFAM" id="SSF47413">
    <property type="entry name" value="lambda repressor-like DNA-binding domains"/>
    <property type="match status" value="1"/>
</dbReference>
<name>A0A3B0S897_9ZZZZ</name>
<dbReference type="GO" id="GO:0003700">
    <property type="term" value="F:DNA-binding transcription factor activity"/>
    <property type="evidence" value="ECO:0007669"/>
    <property type="project" value="TreeGrafter"/>
</dbReference>
<keyword evidence="1" id="KW-0238">DNA-binding</keyword>
<feature type="domain" description="HTH cro/C1-type" evidence="2">
    <location>
        <begin position="24"/>
        <end position="78"/>
    </location>
</feature>
<sequence>MSDDRPSDPGSDLTDVLASVGARLRSLRTGKGQTLADVAEATGISVSTLSRLEAGKRKATLELLVPLARVHQVPLDDLVRSRVERDPRVKDRPFERDGVTIVPLTNEPGPHQAFKMILHGGRGEPHPHLNIHAGREWLYVLRGKLRLVLGRHDIVMASGEAAEFDTSTLHWFGNADDEEVEIIVLFSGEGERFHVRARPRVTKGR</sequence>
<dbReference type="SMART" id="SM00530">
    <property type="entry name" value="HTH_XRE"/>
    <property type="match status" value="1"/>
</dbReference>
<dbReference type="Gene3D" id="1.10.260.40">
    <property type="entry name" value="lambda repressor-like DNA-binding domains"/>
    <property type="match status" value="1"/>
</dbReference>
<evidence type="ECO:0000313" key="3">
    <source>
        <dbReference type="EMBL" id="VAW02381.1"/>
    </source>
</evidence>
<dbReference type="InterPro" id="IPR050807">
    <property type="entry name" value="TransReg_Diox_bact_type"/>
</dbReference>
<organism evidence="3">
    <name type="scientific">hydrothermal vent metagenome</name>
    <dbReference type="NCBI Taxonomy" id="652676"/>
    <lineage>
        <taxon>unclassified sequences</taxon>
        <taxon>metagenomes</taxon>
        <taxon>ecological metagenomes</taxon>
    </lineage>
</organism>
<dbReference type="PROSITE" id="PS50943">
    <property type="entry name" value="HTH_CROC1"/>
    <property type="match status" value="1"/>
</dbReference>